<feature type="transmembrane region" description="Helical" evidence="9">
    <location>
        <begin position="325"/>
        <end position="345"/>
    </location>
</feature>
<feature type="transmembrane region" description="Helical" evidence="9">
    <location>
        <begin position="271"/>
        <end position="288"/>
    </location>
</feature>
<feature type="transmembrane region" description="Helical" evidence="9">
    <location>
        <begin position="208"/>
        <end position="227"/>
    </location>
</feature>
<dbReference type="Pfam" id="PF00909">
    <property type="entry name" value="Ammonium_transp"/>
    <property type="match status" value="1"/>
</dbReference>
<dbReference type="RefSeq" id="WP_144751108.1">
    <property type="nucleotide sequence ID" value="NZ_VMNW02000023.1"/>
</dbReference>
<dbReference type="InterPro" id="IPR029020">
    <property type="entry name" value="Ammonium/urea_transptr"/>
</dbReference>
<dbReference type="PANTHER" id="PTHR43029">
    <property type="entry name" value="AMMONIUM TRANSPORTER MEP2"/>
    <property type="match status" value="1"/>
</dbReference>
<dbReference type="PROSITE" id="PS01219">
    <property type="entry name" value="AMMONIUM_TRANSP"/>
    <property type="match status" value="1"/>
</dbReference>
<dbReference type="GO" id="GO:0005886">
    <property type="term" value="C:plasma membrane"/>
    <property type="evidence" value="ECO:0007669"/>
    <property type="project" value="UniProtKB-SubCell"/>
</dbReference>
<evidence type="ECO:0000259" key="11">
    <source>
        <dbReference type="Pfam" id="PF00909"/>
    </source>
</evidence>
<organism evidence="12 13">
    <name type="scientific">Amycolatopsis acidicola</name>
    <dbReference type="NCBI Taxonomy" id="2596893"/>
    <lineage>
        <taxon>Bacteria</taxon>
        <taxon>Bacillati</taxon>
        <taxon>Actinomycetota</taxon>
        <taxon>Actinomycetes</taxon>
        <taxon>Pseudonocardiales</taxon>
        <taxon>Pseudonocardiaceae</taxon>
        <taxon>Amycolatopsis</taxon>
    </lineage>
</organism>
<evidence type="ECO:0000256" key="3">
    <source>
        <dbReference type="ARBA" id="ARBA00022448"/>
    </source>
</evidence>
<comment type="caution">
    <text evidence="12">The sequence shown here is derived from an EMBL/GenBank/DDBJ whole genome shotgun (WGS) entry which is preliminary data.</text>
</comment>
<dbReference type="Gene3D" id="1.10.3430.10">
    <property type="entry name" value="Ammonium transporter AmtB like domains"/>
    <property type="match status" value="1"/>
</dbReference>
<dbReference type="NCBIfam" id="TIGR00836">
    <property type="entry name" value="amt"/>
    <property type="match status" value="1"/>
</dbReference>
<keyword evidence="7 9" id="KW-0924">Ammonia transport</keyword>
<dbReference type="PANTHER" id="PTHR43029:SF10">
    <property type="entry name" value="AMMONIUM TRANSPORTER MEP2"/>
    <property type="match status" value="1"/>
</dbReference>
<feature type="transmembrane region" description="Helical" evidence="9">
    <location>
        <begin position="239"/>
        <end position="259"/>
    </location>
</feature>
<keyword evidence="5 9" id="KW-1133">Transmembrane helix</keyword>
<dbReference type="Proteomes" id="UP000319769">
    <property type="component" value="Unassembled WGS sequence"/>
</dbReference>
<evidence type="ECO:0000256" key="6">
    <source>
        <dbReference type="ARBA" id="ARBA00023136"/>
    </source>
</evidence>
<evidence type="ECO:0000256" key="9">
    <source>
        <dbReference type="RuleBase" id="RU362002"/>
    </source>
</evidence>
<keyword evidence="13" id="KW-1185">Reference proteome</keyword>
<keyword evidence="3 9" id="KW-0813">Transport</keyword>
<dbReference type="EMBL" id="VMNW02000023">
    <property type="protein sequence ID" value="KAA9160251.1"/>
    <property type="molecule type" value="Genomic_DNA"/>
</dbReference>
<evidence type="ECO:0000313" key="12">
    <source>
        <dbReference type="EMBL" id="KAA9160251.1"/>
    </source>
</evidence>
<dbReference type="GO" id="GO:0008519">
    <property type="term" value="F:ammonium channel activity"/>
    <property type="evidence" value="ECO:0007669"/>
    <property type="project" value="InterPro"/>
</dbReference>
<dbReference type="SUPFAM" id="SSF111352">
    <property type="entry name" value="Ammonium transporter"/>
    <property type="match status" value="1"/>
</dbReference>
<dbReference type="InterPro" id="IPR001905">
    <property type="entry name" value="Ammonium_transpt"/>
</dbReference>
<feature type="transmembrane region" description="Helical" evidence="9">
    <location>
        <begin position="294"/>
        <end position="313"/>
    </location>
</feature>
<comment type="similarity">
    <text evidence="2 9">Belongs to the ammonia transporter channel (TC 1.A.11.2) family.</text>
</comment>
<proteinExistence type="inferred from homology"/>
<evidence type="ECO:0000256" key="7">
    <source>
        <dbReference type="ARBA" id="ARBA00023177"/>
    </source>
</evidence>
<dbReference type="OrthoDB" id="9814202at2"/>
<evidence type="ECO:0000256" key="10">
    <source>
        <dbReference type="SAM" id="MobiDB-lite"/>
    </source>
</evidence>
<feature type="transmembrane region" description="Helical" evidence="9">
    <location>
        <begin position="129"/>
        <end position="149"/>
    </location>
</feature>
<keyword evidence="4 9" id="KW-0812">Transmembrane</keyword>
<feature type="domain" description="Ammonium transporter AmtB-like" evidence="11">
    <location>
        <begin position="8"/>
        <end position="417"/>
    </location>
</feature>
<accession>A0A5N0V539</accession>
<protein>
    <recommendedName>
        <fullName evidence="8 9">Ammonium transporter</fullName>
    </recommendedName>
</protein>
<dbReference type="InterPro" id="IPR024041">
    <property type="entry name" value="NH4_transpt_AmtB-like_dom"/>
</dbReference>
<dbReference type="AlphaFoldDB" id="A0A5N0V539"/>
<evidence type="ECO:0000256" key="4">
    <source>
        <dbReference type="ARBA" id="ARBA00022692"/>
    </source>
</evidence>
<evidence type="ECO:0000256" key="1">
    <source>
        <dbReference type="ARBA" id="ARBA00004141"/>
    </source>
</evidence>
<reference evidence="12" key="1">
    <citation type="submission" date="2019-09" db="EMBL/GenBank/DDBJ databases">
        <authorList>
            <person name="Teo W.F.A."/>
            <person name="Duangmal K."/>
        </authorList>
    </citation>
    <scope>NUCLEOTIDE SEQUENCE [LARGE SCALE GENOMIC DNA]</scope>
    <source>
        <strain evidence="12">K81G1</strain>
    </source>
</reference>
<feature type="transmembrane region" description="Helical" evidence="9">
    <location>
        <begin position="40"/>
        <end position="63"/>
    </location>
</feature>
<feature type="transmembrane region" description="Helical" evidence="9">
    <location>
        <begin position="173"/>
        <end position="196"/>
    </location>
</feature>
<evidence type="ECO:0000256" key="8">
    <source>
        <dbReference type="ARBA" id="ARBA00050025"/>
    </source>
</evidence>
<evidence type="ECO:0000256" key="5">
    <source>
        <dbReference type="ARBA" id="ARBA00022989"/>
    </source>
</evidence>
<keyword evidence="6 9" id="KW-0472">Membrane</keyword>
<evidence type="ECO:0000313" key="13">
    <source>
        <dbReference type="Proteomes" id="UP000319769"/>
    </source>
</evidence>
<gene>
    <name evidence="12" type="ORF">FPZ12_018065</name>
</gene>
<sequence>MIDTGDTAWLLGSAALVMLMTPGLALFYGGMVRSRSVLNVMMLTFVCLAAVGVVWLVFGYSLAFGDDAFGGLIGNFQYFGLHGLGSVTVGPEGHKLPLLAFAAFELMFAVITVALLVGAIAERARFWPWLLFVVAWTTVVYLPLAHWVFSFDGFSGPGSTGGWLVNKLHALDFAGGTAVEVNSGAAAVALVLVIGSRHGWPKLAVRPHNLPFVMFGAGLLWFGWFGFNAGSSLGANGVAATSFMNTTIAAATAVVGWLVVEQVRDGKPTTLGAASGAVAGLVGITPGCGYVEPLGAAAIGVIAGVICSLAIGLKFRFGLDDSLDVLAVHGIGGFTGMLLIGLFASKGANPGGADGLFYGGGLDQLWRQAVATFAALGYSFVATFVVAWVIHKLFGLRADREAELDGIDESEHAESAYDLATHPSRRGLAPGFAEGGRP</sequence>
<feature type="transmembrane region" description="Helical" evidence="9">
    <location>
        <begin position="96"/>
        <end position="117"/>
    </location>
</feature>
<feature type="transmembrane region" description="Helical" evidence="9">
    <location>
        <begin position="365"/>
        <end position="390"/>
    </location>
</feature>
<dbReference type="InterPro" id="IPR018047">
    <property type="entry name" value="Ammonium_transpt_CS"/>
</dbReference>
<feature type="region of interest" description="Disordered" evidence="10">
    <location>
        <begin position="417"/>
        <end position="438"/>
    </location>
</feature>
<feature type="transmembrane region" description="Helical" evidence="9">
    <location>
        <begin position="6"/>
        <end position="28"/>
    </location>
</feature>
<comment type="subcellular location">
    <subcellularLocation>
        <location evidence="9">Cell membrane</location>
        <topology evidence="9">Multi-pass membrane protein</topology>
    </subcellularLocation>
    <subcellularLocation>
        <location evidence="1">Membrane</location>
        <topology evidence="1">Multi-pass membrane protein</topology>
    </subcellularLocation>
</comment>
<evidence type="ECO:0000256" key="2">
    <source>
        <dbReference type="ARBA" id="ARBA00005887"/>
    </source>
</evidence>
<name>A0A5N0V539_9PSEU</name>